<evidence type="ECO:0000313" key="4">
    <source>
        <dbReference type="Proteomes" id="UP001174997"/>
    </source>
</evidence>
<gene>
    <name evidence="3" type="ORF">QBC41DRAFT_270110</name>
</gene>
<feature type="signal peptide" evidence="2">
    <location>
        <begin position="1"/>
        <end position="16"/>
    </location>
</feature>
<reference evidence="3" key="1">
    <citation type="submission" date="2023-06" db="EMBL/GenBank/DDBJ databases">
        <title>Genome-scale phylogeny and comparative genomics of the fungal order Sordariales.</title>
        <authorList>
            <consortium name="Lawrence Berkeley National Laboratory"/>
            <person name="Hensen N."/>
            <person name="Bonometti L."/>
            <person name="Westerberg I."/>
            <person name="Brannstrom I.O."/>
            <person name="Guillou S."/>
            <person name="Cros-Aarteil S."/>
            <person name="Calhoun S."/>
            <person name="Haridas S."/>
            <person name="Kuo A."/>
            <person name="Mondo S."/>
            <person name="Pangilinan J."/>
            <person name="Riley R."/>
            <person name="Labutti K."/>
            <person name="Andreopoulos B."/>
            <person name="Lipzen A."/>
            <person name="Chen C."/>
            <person name="Yanf M."/>
            <person name="Daum C."/>
            <person name="Ng V."/>
            <person name="Clum A."/>
            <person name="Steindorff A."/>
            <person name="Ohm R."/>
            <person name="Martin F."/>
            <person name="Silar P."/>
            <person name="Natvig D."/>
            <person name="Lalanne C."/>
            <person name="Gautier V."/>
            <person name="Ament-Velasquez S.L."/>
            <person name="Kruys A."/>
            <person name="Hutchinson M.I."/>
            <person name="Powell A.J."/>
            <person name="Barry K."/>
            <person name="Miller A.N."/>
            <person name="Grigoriev I.V."/>
            <person name="Debuchy R."/>
            <person name="Gladieux P."/>
            <person name="Thoren M.H."/>
            <person name="Johannesson H."/>
        </authorList>
    </citation>
    <scope>NUCLEOTIDE SEQUENCE</scope>
    <source>
        <strain evidence="3">CBS 307.81</strain>
    </source>
</reference>
<feature type="chain" id="PRO_5041404522" evidence="2">
    <location>
        <begin position="17"/>
        <end position="642"/>
    </location>
</feature>
<dbReference type="AlphaFoldDB" id="A0AA39ZJ59"/>
<evidence type="ECO:0000256" key="2">
    <source>
        <dbReference type="SAM" id="SignalP"/>
    </source>
</evidence>
<proteinExistence type="predicted"/>
<sequence>MLVLFPLLCLVLGALGVDIPIWLDGALVDATATDDSYNTGGTISVNGWTVQVPKNMLVTFPAAYVPWKDFVAEKAAVMGYEVNVAGNIVNGVSIAAQIIVQEFAMEINQGYIEEINFDGTMKILNGPVIRINDPNAVFSAGYSSPFMVADDKSPSVSSFSGFPMCVPRSSNDTLCPSSQRPVVAGTPRRIFQAPDALVMAPFLPGDFIMYRGFRNAQNQLICFDIVAWNVQITTTGSPAYIRVEETLVGVYTPNTNAEVAETRFIGYTSDPSVTVSISAIDIDPCTGHETYRSIGVGQARPEEGGRNKWIARIDGTTPSIYTREYRMVASSGTVVTRNGIVAGEYVAPILEWIQPELLVPGIEPIINEYAAMSHLTRGVGPDENGNIFGPLDPFPQSGVTVFNISTCAGPVGPGEPSEGEPQTANPRIDATIPISATGSQVATVPHTKRLYVRHDDTFTLRGYQDNTNMGSNDTLTWSWSVLADQSAGTQSNLVTFTPSSDSKSISLRFANSAPTGEYVFQLAISSANHNTTGNFTYTVSLFSGPDIVSVDAVTWTSGQSGTIGVTCSSLYLVDWKVNMQVTYPGDRGTTTSPMAATPPGSGLWSFSSRRVDRPGTITCRSALNGQATRSGTTAKRAVQLKA</sequence>
<name>A0AA39ZJ59_9PEZI</name>
<evidence type="ECO:0000313" key="3">
    <source>
        <dbReference type="EMBL" id="KAK0671728.1"/>
    </source>
</evidence>
<keyword evidence="2" id="KW-0732">Signal</keyword>
<accession>A0AA39ZJ59</accession>
<feature type="region of interest" description="Disordered" evidence="1">
    <location>
        <begin position="587"/>
        <end position="607"/>
    </location>
</feature>
<protein>
    <submittedName>
        <fullName evidence="3">Uncharacterized protein</fullName>
    </submittedName>
</protein>
<keyword evidence="4" id="KW-1185">Reference proteome</keyword>
<comment type="caution">
    <text evidence="3">The sequence shown here is derived from an EMBL/GenBank/DDBJ whole genome shotgun (WGS) entry which is preliminary data.</text>
</comment>
<dbReference type="Proteomes" id="UP001174997">
    <property type="component" value="Unassembled WGS sequence"/>
</dbReference>
<evidence type="ECO:0000256" key="1">
    <source>
        <dbReference type="SAM" id="MobiDB-lite"/>
    </source>
</evidence>
<organism evidence="3 4">
    <name type="scientific">Cercophora samala</name>
    <dbReference type="NCBI Taxonomy" id="330535"/>
    <lineage>
        <taxon>Eukaryota</taxon>
        <taxon>Fungi</taxon>
        <taxon>Dikarya</taxon>
        <taxon>Ascomycota</taxon>
        <taxon>Pezizomycotina</taxon>
        <taxon>Sordariomycetes</taxon>
        <taxon>Sordariomycetidae</taxon>
        <taxon>Sordariales</taxon>
        <taxon>Lasiosphaeriaceae</taxon>
        <taxon>Cercophora</taxon>
    </lineage>
</organism>
<dbReference type="EMBL" id="JAULSY010000019">
    <property type="protein sequence ID" value="KAK0671728.1"/>
    <property type="molecule type" value="Genomic_DNA"/>
</dbReference>